<gene>
    <name evidence="1" type="ORF">H6F81_24475</name>
</gene>
<organism evidence="1 2">
    <name type="scientific">Anabaena cylindrica FACHB-318</name>
    <dbReference type="NCBI Taxonomy" id="2692880"/>
    <lineage>
        <taxon>Bacteria</taxon>
        <taxon>Bacillati</taxon>
        <taxon>Cyanobacteriota</taxon>
        <taxon>Cyanophyceae</taxon>
        <taxon>Nostocales</taxon>
        <taxon>Nostocaceae</taxon>
        <taxon>Anabaena</taxon>
    </lineage>
</organism>
<comment type="caution">
    <text evidence="1">The sequence shown here is derived from an EMBL/GenBank/DDBJ whole genome shotgun (WGS) entry which is preliminary data.</text>
</comment>
<keyword evidence="2" id="KW-1185">Reference proteome</keyword>
<evidence type="ECO:0000313" key="1">
    <source>
        <dbReference type="EMBL" id="MBD2174360.1"/>
    </source>
</evidence>
<protein>
    <submittedName>
        <fullName evidence="1">Uncharacterized protein</fullName>
    </submittedName>
</protein>
<proteinExistence type="predicted"/>
<dbReference type="Proteomes" id="UP000638897">
    <property type="component" value="Unassembled WGS sequence"/>
</dbReference>
<accession>A0ABR7ZP40</accession>
<sequence length="58" mass="6870">MSRSCLSSWWHRLPIGCCGWGKFWIWGDVCGNVRGERAEAQMNYPWLLLRGRKLREIC</sequence>
<name>A0ABR7ZP40_ANACY</name>
<evidence type="ECO:0000313" key="2">
    <source>
        <dbReference type="Proteomes" id="UP000638897"/>
    </source>
</evidence>
<dbReference type="EMBL" id="JACJQC010000030">
    <property type="protein sequence ID" value="MBD2174360.1"/>
    <property type="molecule type" value="Genomic_DNA"/>
</dbReference>
<reference evidence="1 2" key="1">
    <citation type="journal article" date="2020" name="ISME J.">
        <title>Comparative genomics reveals insights into cyanobacterial evolution and habitat adaptation.</title>
        <authorList>
            <person name="Chen M.Y."/>
            <person name="Teng W.K."/>
            <person name="Zhao L."/>
            <person name="Hu C.X."/>
            <person name="Zhou Y.K."/>
            <person name="Han B.P."/>
            <person name="Song L.R."/>
            <person name="Shu W.S."/>
        </authorList>
    </citation>
    <scope>NUCLEOTIDE SEQUENCE [LARGE SCALE GENOMIC DNA]</scope>
    <source>
        <strain evidence="1 2">FACHB-318</strain>
    </source>
</reference>